<name>A0A8S9Z5N3_9TREM</name>
<dbReference type="EMBL" id="JTDE01001723">
    <property type="protein sequence ID" value="KAF7258437.1"/>
    <property type="molecule type" value="Genomic_DNA"/>
</dbReference>
<dbReference type="GO" id="GO:0005886">
    <property type="term" value="C:plasma membrane"/>
    <property type="evidence" value="ECO:0007669"/>
    <property type="project" value="TreeGrafter"/>
</dbReference>
<dbReference type="Gene3D" id="2.10.25.10">
    <property type="entry name" value="Laminin"/>
    <property type="match status" value="1"/>
</dbReference>
<dbReference type="InterPro" id="IPR039178">
    <property type="entry name" value="Lag2"/>
</dbReference>
<dbReference type="OrthoDB" id="382013at2759"/>
<dbReference type="PROSITE" id="PS00022">
    <property type="entry name" value="EGF_1"/>
    <property type="match status" value="1"/>
</dbReference>
<comment type="caution">
    <text evidence="10">The sequence shown here is derived from an EMBL/GenBank/DDBJ whole genome shotgun (WGS) entry which is preliminary data.</text>
</comment>
<keyword evidence="7" id="KW-0472">Membrane</keyword>
<feature type="transmembrane region" description="Helical" evidence="7">
    <location>
        <begin position="351"/>
        <end position="377"/>
    </location>
</feature>
<evidence type="ECO:0000256" key="1">
    <source>
        <dbReference type="ARBA" id="ARBA00022473"/>
    </source>
</evidence>
<accession>A0A8S9Z5N3</accession>
<sequence>MFARQFSKLAAFTYLLTIQLGTTKATGARANVTLRMSLSYELNTDCDDTAHKVVVCAGEFTNECQLFGPVARFVQASCASQETPEPLSFTVSSVENPIELDVTVQRLGDHIVRRLRRTEFRLTEGSEVTLTSSDLTLIVRFHADYICLPNYFGKLCNRFCDTRAADHICDEYGNPICRSGYFLDPKLNVCRQDKCLSMSNFCLNGGTCLTNLDRSNDRPYCLCPPTFYGPQCEFEQLSTVIYATTTERAFAVNRLLMTPTTDVKISTFSPNESQMKNTQTAEQTRGNNSNPLKGSSLPSKSNDQTLLQYSTDKQPSTPSDVNWGPKASGSFVLNTNRFLDSEDLKPQYGKVLLPIFLVILIFSLIFACGGFLVWAIVRRKKTKNFDEKFKPPTSPVSLILSDVPRRWASVDQSPLRLCSLDEQTQSLQATSCLPSVNTTNSTFFVEPIDKDTIYGASIHSNFQPCTRFSAMDGSTYLGTAVDIPCKNEVTHCSTLPRHFPVVNRRRTINGGLATPMYSPSLLYSNCFQMSDPIGNGNNNESGMMDSRLRAHTILGPPFAVENAQPYCVNSIPLNNSFTHSQISSMHCGIPNCLGAIPPVASPYTYNIAITDSDYRTNTGSRHVFNTTGFEVETTPEENHSSGNPSSVPPPPPTQFADTYMRSAC</sequence>
<keyword evidence="7" id="KW-0812">Transmembrane</keyword>
<evidence type="ECO:0000313" key="11">
    <source>
        <dbReference type="Proteomes" id="UP000822476"/>
    </source>
</evidence>
<dbReference type="CDD" id="cd00054">
    <property type="entry name" value="EGF_CA"/>
    <property type="match status" value="1"/>
</dbReference>
<keyword evidence="1" id="KW-0217">Developmental protein</keyword>
<comment type="caution">
    <text evidence="5">Lacks conserved residue(s) required for the propagation of feature annotation.</text>
</comment>
<keyword evidence="11" id="KW-1185">Reference proteome</keyword>
<reference evidence="10" key="1">
    <citation type="submission" date="2019-07" db="EMBL/GenBank/DDBJ databases">
        <title>Annotation for the trematode Paragonimus miyazaki's.</title>
        <authorList>
            <person name="Choi Y.-J."/>
        </authorList>
    </citation>
    <scope>NUCLEOTIDE SEQUENCE</scope>
    <source>
        <strain evidence="10">Japan</strain>
    </source>
</reference>
<evidence type="ECO:0000256" key="2">
    <source>
        <dbReference type="ARBA" id="ARBA00022536"/>
    </source>
</evidence>
<dbReference type="Proteomes" id="UP000822476">
    <property type="component" value="Unassembled WGS sequence"/>
</dbReference>
<dbReference type="SMART" id="SM00181">
    <property type="entry name" value="EGF"/>
    <property type="match status" value="1"/>
</dbReference>
<dbReference type="SUPFAM" id="SSF57196">
    <property type="entry name" value="EGF/Laminin"/>
    <property type="match status" value="1"/>
</dbReference>
<evidence type="ECO:0000256" key="6">
    <source>
        <dbReference type="SAM" id="MobiDB-lite"/>
    </source>
</evidence>
<dbReference type="PROSITE" id="PS50026">
    <property type="entry name" value="EGF_3"/>
    <property type="match status" value="1"/>
</dbReference>
<evidence type="ECO:0000256" key="8">
    <source>
        <dbReference type="SAM" id="SignalP"/>
    </source>
</evidence>
<evidence type="ECO:0000256" key="3">
    <source>
        <dbReference type="ARBA" id="ARBA00022737"/>
    </source>
</evidence>
<keyword evidence="2 5" id="KW-0245">EGF-like domain</keyword>
<protein>
    <recommendedName>
        <fullName evidence="9">EGF-like domain-containing protein</fullName>
    </recommendedName>
</protein>
<evidence type="ECO:0000256" key="7">
    <source>
        <dbReference type="SAM" id="Phobius"/>
    </source>
</evidence>
<dbReference type="InterPro" id="IPR001774">
    <property type="entry name" value="DSL"/>
</dbReference>
<feature type="disulfide bond" evidence="5">
    <location>
        <begin position="223"/>
        <end position="232"/>
    </location>
</feature>
<feature type="region of interest" description="Disordered" evidence="6">
    <location>
        <begin position="632"/>
        <end position="657"/>
    </location>
</feature>
<evidence type="ECO:0000259" key="9">
    <source>
        <dbReference type="PROSITE" id="PS50026"/>
    </source>
</evidence>
<dbReference type="PANTHER" id="PTHR22669">
    <property type="entry name" value="DELTA/SERRATE/LAG-2 DOMAIN PROTEIN"/>
    <property type="match status" value="1"/>
</dbReference>
<dbReference type="PANTHER" id="PTHR22669:SF16">
    <property type="entry name" value="CHONDROITIN SULFATE PROTEOGLYCAN 4"/>
    <property type="match status" value="1"/>
</dbReference>
<feature type="domain" description="EGF-like" evidence="9">
    <location>
        <begin position="191"/>
        <end position="233"/>
    </location>
</feature>
<evidence type="ECO:0000256" key="4">
    <source>
        <dbReference type="ARBA" id="ARBA00023157"/>
    </source>
</evidence>
<dbReference type="SMART" id="SM00051">
    <property type="entry name" value="DSL"/>
    <property type="match status" value="1"/>
</dbReference>
<gene>
    <name evidence="10" type="ORF">EG68_04845</name>
</gene>
<dbReference type="GO" id="GO:0005112">
    <property type="term" value="F:Notch binding"/>
    <property type="evidence" value="ECO:0007669"/>
    <property type="project" value="InterPro"/>
</dbReference>
<dbReference type="AlphaFoldDB" id="A0A8S9Z5N3"/>
<keyword evidence="4 5" id="KW-1015">Disulfide bond</keyword>
<feature type="region of interest" description="Disordered" evidence="6">
    <location>
        <begin position="266"/>
        <end position="303"/>
    </location>
</feature>
<dbReference type="GO" id="GO:0007219">
    <property type="term" value="P:Notch signaling pathway"/>
    <property type="evidence" value="ECO:0007669"/>
    <property type="project" value="InterPro"/>
</dbReference>
<dbReference type="InterPro" id="IPR000742">
    <property type="entry name" value="EGF"/>
</dbReference>
<evidence type="ECO:0000256" key="5">
    <source>
        <dbReference type="PROSITE-ProRule" id="PRU00076"/>
    </source>
</evidence>
<keyword evidence="8" id="KW-0732">Signal</keyword>
<evidence type="ECO:0000313" key="10">
    <source>
        <dbReference type="EMBL" id="KAF7258437.1"/>
    </source>
</evidence>
<dbReference type="Pfam" id="PF01414">
    <property type="entry name" value="DSL"/>
    <property type="match status" value="1"/>
</dbReference>
<keyword evidence="7" id="KW-1133">Transmembrane helix</keyword>
<dbReference type="GO" id="GO:0001708">
    <property type="term" value="P:cell fate specification"/>
    <property type="evidence" value="ECO:0007669"/>
    <property type="project" value="InterPro"/>
</dbReference>
<proteinExistence type="predicted"/>
<keyword evidence="3" id="KW-0677">Repeat</keyword>
<feature type="signal peptide" evidence="8">
    <location>
        <begin position="1"/>
        <end position="25"/>
    </location>
</feature>
<organism evidence="10 11">
    <name type="scientific">Paragonimus skrjabini miyazakii</name>
    <dbReference type="NCBI Taxonomy" id="59628"/>
    <lineage>
        <taxon>Eukaryota</taxon>
        <taxon>Metazoa</taxon>
        <taxon>Spiralia</taxon>
        <taxon>Lophotrochozoa</taxon>
        <taxon>Platyhelminthes</taxon>
        <taxon>Trematoda</taxon>
        <taxon>Digenea</taxon>
        <taxon>Plagiorchiida</taxon>
        <taxon>Troglotremata</taxon>
        <taxon>Troglotrematidae</taxon>
        <taxon>Paragonimus</taxon>
    </lineage>
</organism>
<feature type="chain" id="PRO_5035744036" description="EGF-like domain-containing protein" evidence="8">
    <location>
        <begin position="26"/>
        <end position="664"/>
    </location>
</feature>